<dbReference type="InterPro" id="IPR025484">
    <property type="entry name" value="DUF4376"/>
</dbReference>
<organism evidence="2 3">
    <name type="scientific">Shigella sonnei</name>
    <dbReference type="NCBI Taxonomy" id="624"/>
    <lineage>
        <taxon>Bacteria</taxon>
        <taxon>Pseudomonadati</taxon>
        <taxon>Pseudomonadota</taxon>
        <taxon>Gammaproteobacteria</taxon>
        <taxon>Enterobacterales</taxon>
        <taxon>Enterobacteriaceae</taxon>
        <taxon>Shigella</taxon>
    </lineage>
</organism>
<evidence type="ECO:0000313" key="3">
    <source>
        <dbReference type="Proteomes" id="UP000194501"/>
    </source>
</evidence>
<dbReference type="Proteomes" id="UP000194501">
    <property type="component" value="Chromosome"/>
</dbReference>
<name>A0AAU8W5E8_SHISO</name>
<dbReference type="AlphaFoldDB" id="A0AAU8W5E8"/>
<dbReference type="RefSeq" id="WP_094112562.1">
    <property type="nucleotide sequence ID" value="NZ_CP019689.1"/>
</dbReference>
<reference evidence="2 3" key="1">
    <citation type="submission" date="2017-02" db="EMBL/GenBank/DDBJ databases">
        <authorList>
            <person name="Svab D."/>
            <person name="Balint B."/>
            <person name="Maroti G."/>
            <person name="Vasarhelyi B."/>
            <person name="Horvath B."/>
            <person name="Toth I."/>
        </authorList>
    </citation>
    <scope>NUCLEOTIDE SEQUENCE [LARGE SCALE GENOMIC DNA]</scope>
    <source>
        <strain evidence="2">75/02</strain>
    </source>
</reference>
<proteinExistence type="predicted"/>
<gene>
    <name evidence="2" type="ORF">BZ172_26870</name>
</gene>
<sequence>MLMSLAQCPGFLFAHREECTVEIKKIINPRYTESGAVDCDVFFDDRDQAVPYTATADDVAPTGQRIWQELQSGKWGEIAPFTVTPEMLEAAREARRQGIEAWRTEQEAKPFTFEWNGRIWNAGPNSLGRLYPVVMAAKSDIVRDVMTWGDADNQQAKQSMPELEELAAAMAQAQVERNDEIYRRQRELKEELNSLKDLNSVRNFIVE</sequence>
<accession>A0AAU8W5E8</accession>
<protein>
    <recommendedName>
        <fullName evidence="1">DUF4376 domain-containing protein</fullName>
    </recommendedName>
</protein>
<evidence type="ECO:0000313" key="2">
    <source>
        <dbReference type="EMBL" id="ARS08471.1"/>
    </source>
</evidence>
<feature type="domain" description="DUF4376" evidence="1">
    <location>
        <begin position="90"/>
        <end position="194"/>
    </location>
</feature>
<dbReference type="EMBL" id="CP019689">
    <property type="protein sequence ID" value="ARS08471.1"/>
    <property type="molecule type" value="Genomic_DNA"/>
</dbReference>
<evidence type="ECO:0000259" key="1">
    <source>
        <dbReference type="Pfam" id="PF14301"/>
    </source>
</evidence>
<dbReference type="Pfam" id="PF14301">
    <property type="entry name" value="DUF4376"/>
    <property type="match status" value="1"/>
</dbReference>